<dbReference type="EMBL" id="JAQLOI010000001">
    <property type="protein sequence ID" value="MDB1122629.1"/>
    <property type="molecule type" value="Genomic_DNA"/>
</dbReference>
<keyword evidence="5 7" id="KW-1133">Transmembrane helix</keyword>
<dbReference type="PANTHER" id="PTHR33452:SF1">
    <property type="entry name" value="INNER MEMBRANE PROTEIN YPHA-RELATED"/>
    <property type="match status" value="1"/>
</dbReference>
<dbReference type="InterPro" id="IPR032808">
    <property type="entry name" value="DoxX"/>
</dbReference>
<gene>
    <name evidence="8" type="ORF">PGX00_02380</name>
</gene>
<keyword evidence="9" id="KW-1185">Reference proteome</keyword>
<dbReference type="PANTHER" id="PTHR33452">
    <property type="entry name" value="OXIDOREDUCTASE CATD-RELATED"/>
    <property type="match status" value="1"/>
</dbReference>
<evidence type="ECO:0000256" key="3">
    <source>
        <dbReference type="ARBA" id="ARBA00022475"/>
    </source>
</evidence>
<dbReference type="InterPro" id="IPR051907">
    <property type="entry name" value="DoxX-like_oxidoreductase"/>
</dbReference>
<feature type="transmembrane region" description="Helical" evidence="7">
    <location>
        <begin position="126"/>
        <end position="145"/>
    </location>
</feature>
<organism evidence="8 9">
    <name type="scientific">Vibrio algarum</name>
    <dbReference type="NCBI Taxonomy" id="3020714"/>
    <lineage>
        <taxon>Bacteria</taxon>
        <taxon>Pseudomonadati</taxon>
        <taxon>Pseudomonadota</taxon>
        <taxon>Gammaproteobacteria</taxon>
        <taxon>Vibrionales</taxon>
        <taxon>Vibrionaceae</taxon>
        <taxon>Vibrio</taxon>
    </lineage>
</organism>
<evidence type="ECO:0000256" key="4">
    <source>
        <dbReference type="ARBA" id="ARBA00022692"/>
    </source>
</evidence>
<comment type="similarity">
    <text evidence="2">Belongs to the DoxX family.</text>
</comment>
<feature type="transmembrane region" description="Helical" evidence="7">
    <location>
        <begin position="21"/>
        <end position="40"/>
    </location>
</feature>
<dbReference type="Proteomes" id="UP001210678">
    <property type="component" value="Unassembled WGS sequence"/>
</dbReference>
<evidence type="ECO:0000256" key="5">
    <source>
        <dbReference type="ARBA" id="ARBA00022989"/>
    </source>
</evidence>
<dbReference type="RefSeq" id="WP_272132538.1">
    <property type="nucleotide sequence ID" value="NZ_JAQLOI010000001.1"/>
</dbReference>
<name>A0ABT4YM59_9VIBR</name>
<evidence type="ECO:0000256" key="2">
    <source>
        <dbReference type="ARBA" id="ARBA00006679"/>
    </source>
</evidence>
<proteinExistence type="inferred from homology"/>
<dbReference type="Pfam" id="PF07681">
    <property type="entry name" value="DoxX"/>
    <property type="match status" value="1"/>
</dbReference>
<evidence type="ECO:0000256" key="1">
    <source>
        <dbReference type="ARBA" id="ARBA00004651"/>
    </source>
</evidence>
<sequence>MTNLLQKSFTHYQTAVDQLQLVFIPFLLLFCRLWVAWIFFNSGLTKIATWDSTLYLFEYEYIVPILPWELAAYLGTAAELTLPLFLALGILTRPMAVLLFGFNLIAVLSYPLLWEKGFYDHQLWGLMILINIVWGAGLFSIDCLIKSKVLKNNSTNGYLS</sequence>
<keyword evidence="3" id="KW-1003">Cell membrane</keyword>
<evidence type="ECO:0000313" key="8">
    <source>
        <dbReference type="EMBL" id="MDB1122629.1"/>
    </source>
</evidence>
<evidence type="ECO:0000313" key="9">
    <source>
        <dbReference type="Proteomes" id="UP001210678"/>
    </source>
</evidence>
<accession>A0ABT4YM59</accession>
<evidence type="ECO:0000256" key="7">
    <source>
        <dbReference type="SAM" id="Phobius"/>
    </source>
</evidence>
<comment type="caution">
    <text evidence="8">The sequence shown here is derived from an EMBL/GenBank/DDBJ whole genome shotgun (WGS) entry which is preliminary data.</text>
</comment>
<reference evidence="8 9" key="1">
    <citation type="submission" date="2023-01" db="EMBL/GenBank/DDBJ databases">
        <title>Vibrio sp. KJ40-1 sp.nov, isolated from marine algae.</title>
        <authorList>
            <person name="Butt M."/>
            <person name="Kim J.M.J."/>
            <person name="Jeon C.O.C."/>
        </authorList>
    </citation>
    <scope>NUCLEOTIDE SEQUENCE [LARGE SCALE GENOMIC DNA]</scope>
    <source>
        <strain evidence="8 9">KJ40-1</strain>
    </source>
</reference>
<keyword evidence="4 7" id="KW-0812">Transmembrane</keyword>
<comment type="subcellular location">
    <subcellularLocation>
        <location evidence="1">Cell membrane</location>
        <topology evidence="1">Multi-pass membrane protein</topology>
    </subcellularLocation>
</comment>
<feature type="transmembrane region" description="Helical" evidence="7">
    <location>
        <begin position="95"/>
        <end position="114"/>
    </location>
</feature>
<feature type="transmembrane region" description="Helical" evidence="7">
    <location>
        <begin position="70"/>
        <end position="88"/>
    </location>
</feature>
<protein>
    <submittedName>
        <fullName evidence="8">DoxX family protein</fullName>
    </submittedName>
</protein>
<keyword evidence="6 7" id="KW-0472">Membrane</keyword>
<evidence type="ECO:0000256" key="6">
    <source>
        <dbReference type="ARBA" id="ARBA00023136"/>
    </source>
</evidence>